<accession>A0AAN7H3K6</accession>
<dbReference type="InterPro" id="IPR013763">
    <property type="entry name" value="Cyclin-like_dom"/>
</dbReference>
<proteinExistence type="inferred from homology"/>
<dbReference type="Pfam" id="PF00134">
    <property type="entry name" value="Cyclin_N"/>
    <property type="match status" value="1"/>
</dbReference>
<feature type="compositionally biased region" description="Basic and acidic residues" evidence="4">
    <location>
        <begin position="397"/>
        <end position="408"/>
    </location>
</feature>
<evidence type="ECO:0000259" key="6">
    <source>
        <dbReference type="SMART" id="SM00385"/>
    </source>
</evidence>
<feature type="region of interest" description="Disordered" evidence="4">
    <location>
        <begin position="1"/>
        <end position="84"/>
    </location>
</feature>
<dbReference type="PANTHER" id="PTHR10026">
    <property type="entry name" value="CYCLIN"/>
    <property type="match status" value="1"/>
</dbReference>
<reference evidence="7" key="2">
    <citation type="submission" date="2023-05" db="EMBL/GenBank/DDBJ databases">
        <authorList>
            <consortium name="Lawrence Berkeley National Laboratory"/>
            <person name="Steindorff A."/>
            <person name="Hensen N."/>
            <person name="Bonometti L."/>
            <person name="Westerberg I."/>
            <person name="Brannstrom I.O."/>
            <person name="Guillou S."/>
            <person name="Cros-Aarteil S."/>
            <person name="Calhoun S."/>
            <person name="Haridas S."/>
            <person name="Kuo A."/>
            <person name="Mondo S."/>
            <person name="Pangilinan J."/>
            <person name="Riley R."/>
            <person name="Labutti K."/>
            <person name="Andreopoulos B."/>
            <person name="Lipzen A."/>
            <person name="Chen C."/>
            <person name="Yanf M."/>
            <person name="Daum C."/>
            <person name="Ng V."/>
            <person name="Clum A."/>
            <person name="Ohm R."/>
            <person name="Martin F."/>
            <person name="Silar P."/>
            <person name="Natvig D."/>
            <person name="Lalanne C."/>
            <person name="Gautier V."/>
            <person name="Ament-Velasquez S.L."/>
            <person name="Kruys A."/>
            <person name="Hutchinson M.I."/>
            <person name="Powell A.J."/>
            <person name="Barry K."/>
            <person name="Miller A.N."/>
            <person name="Grigoriev I.V."/>
            <person name="Debuchy R."/>
            <person name="Gladieux P."/>
            <person name="Thoren M.H."/>
            <person name="Johannesson H."/>
        </authorList>
    </citation>
    <scope>NUCLEOTIDE SEQUENCE</scope>
    <source>
        <strain evidence="7">CBS 990.96</strain>
    </source>
</reference>
<dbReference type="Gene3D" id="1.10.472.10">
    <property type="entry name" value="Cyclin-like"/>
    <property type="match status" value="2"/>
</dbReference>
<keyword evidence="3" id="KW-0195">Cyclin</keyword>
<keyword evidence="5" id="KW-0472">Membrane</keyword>
<dbReference type="InterPro" id="IPR006671">
    <property type="entry name" value="Cyclin_N"/>
</dbReference>
<evidence type="ECO:0000256" key="3">
    <source>
        <dbReference type="RuleBase" id="RU000383"/>
    </source>
</evidence>
<protein>
    <recommendedName>
        <fullName evidence="2">RNA polymerase II holoenzyme cyclin-like subunit</fullName>
    </recommendedName>
</protein>
<feature type="transmembrane region" description="Helical" evidence="5">
    <location>
        <begin position="119"/>
        <end position="141"/>
    </location>
</feature>
<feature type="domain" description="Cyclin-like" evidence="6">
    <location>
        <begin position="118"/>
        <end position="223"/>
    </location>
</feature>
<gene>
    <name evidence="7" type="ORF">QBC38DRAFT_355252</name>
</gene>
<keyword evidence="8" id="KW-1185">Reference proteome</keyword>
<keyword evidence="5" id="KW-0812">Transmembrane</keyword>
<dbReference type="InterPro" id="IPR036915">
    <property type="entry name" value="Cyclin-like_sf"/>
</dbReference>
<organism evidence="7 8">
    <name type="scientific">Podospora fimiseda</name>
    <dbReference type="NCBI Taxonomy" id="252190"/>
    <lineage>
        <taxon>Eukaryota</taxon>
        <taxon>Fungi</taxon>
        <taxon>Dikarya</taxon>
        <taxon>Ascomycota</taxon>
        <taxon>Pezizomycotina</taxon>
        <taxon>Sordariomycetes</taxon>
        <taxon>Sordariomycetidae</taxon>
        <taxon>Sordariales</taxon>
        <taxon>Podosporaceae</taxon>
        <taxon>Podospora</taxon>
    </lineage>
</organism>
<evidence type="ECO:0000313" key="8">
    <source>
        <dbReference type="Proteomes" id="UP001301958"/>
    </source>
</evidence>
<feature type="compositionally biased region" description="Pro residues" evidence="4">
    <location>
        <begin position="15"/>
        <end position="25"/>
    </location>
</feature>
<dbReference type="GO" id="GO:0006357">
    <property type="term" value="P:regulation of transcription by RNA polymerase II"/>
    <property type="evidence" value="ECO:0007669"/>
    <property type="project" value="InterPro"/>
</dbReference>
<feature type="compositionally biased region" description="Basic and acidic residues" evidence="4">
    <location>
        <begin position="439"/>
        <end position="451"/>
    </location>
</feature>
<evidence type="ECO:0000256" key="2">
    <source>
        <dbReference type="ARBA" id="ARBA00014912"/>
    </source>
</evidence>
<name>A0AAN7H3K6_9PEZI</name>
<sequence length="499" mass="55469">MSSNIDRYRPGREPYQPPSSLPSKPPTSVAERLSKSPSRRRDVPPAVPSPPTHTSRTSPPRPNSRRSAQSPAQSSSPRTHQPRREQWLFTQAEVASTPSIIDGLSIAEEKLRRAKGINFIKQAAVILNLPVVTIWVASVFFHRFYMRYSLDIEKPSGVHHYNIAATALFLAGKTEENCRKTKDVIIAVAKVAQKDTSLELDEQSKEYWRWRDNILMYEELMLEALTFDLTVENPLNHLRDQFKTLRINHNTEKDISNSACAFCNDACLTVLPLLLSAKDVASGAIFFALTVNERSIEDINGRPWWEAVNASEENIALAVNTVCDFYRENPMRKRDPNVPASPKFNLGGTRRPAGGSQNGTPTPTSPKPKVNGRSMTGSSSNYHTQEGNNKDIVVVVKQEDDGERDRGEVQGIALHPSVEDQQGRGDSDAALKAAANDLSLHDNDRDQRTDENGGGGLVSPPRFSKRKSAELDVEEGEEREAKKPKLEQEDGDEGEIKVS</sequence>
<reference evidence="7" key="1">
    <citation type="journal article" date="2023" name="Mol. Phylogenet. Evol.">
        <title>Genome-scale phylogeny and comparative genomics of the fungal order Sordariales.</title>
        <authorList>
            <person name="Hensen N."/>
            <person name="Bonometti L."/>
            <person name="Westerberg I."/>
            <person name="Brannstrom I.O."/>
            <person name="Guillou S."/>
            <person name="Cros-Aarteil S."/>
            <person name="Calhoun S."/>
            <person name="Haridas S."/>
            <person name="Kuo A."/>
            <person name="Mondo S."/>
            <person name="Pangilinan J."/>
            <person name="Riley R."/>
            <person name="LaButti K."/>
            <person name="Andreopoulos B."/>
            <person name="Lipzen A."/>
            <person name="Chen C."/>
            <person name="Yan M."/>
            <person name="Daum C."/>
            <person name="Ng V."/>
            <person name="Clum A."/>
            <person name="Steindorff A."/>
            <person name="Ohm R.A."/>
            <person name="Martin F."/>
            <person name="Silar P."/>
            <person name="Natvig D.O."/>
            <person name="Lalanne C."/>
            <person name="Gautier V."/>
            <person name="Ament-Velasquez S.L."/>
            <person name="Kruys A."/>
            <person name="Hutchinson M.I."/>
            <person name="Powell A.J."/>
            <person name="Barry K."/>
            <person name="Miller A.N."/>
            <person name="Grigoriev I.V."/>
            <person name="Debuchy R."/>
            <person name="Gladieux P."/>
            <person name="Hiltunen Thoren M."/>
            <person name="Johannesson H."/>
        </authorList>
    </citation>
    <scope>NUCLEOTIDE SEQUENCE</scope>
    <source>
        <strain evidence="7">CBS 990.96</strain>
    </source>
</reference>
<evidence type="ECO:0000256" key="5">
    <source>
        <dbReference type="SAM" id="Phobius"/>
    </source>
</evidence>
<comment type="caution">
    <text evidence="7">The sequence shown here is derived from an EMBL/GenBank/DDBJ whole genome shotgun (WGS) entry which is preliminary data.</text>
</comment>
<dbReference type="SUPFAM" id="SSF47954">
    <property type="entry name" value="Cyclin-like"/>
    <property type="match status" value="2"/>
</dbReference>
<dbReference type="Proteomes" id="UP001301958">
    <property type="component" value="Unassembled WGS sequence"/>
</dbReference>
<dbReference type="EMBL" id="MU865294">
    <property type="protein sequence ID" value="KAK4231198.1"/>
    <property type="molecule type" value="Genomic_DNA"/>
</dbReference>
<feature type="compositionally biased region" description="Basic and acidic residues" evidence="4">
    <location>
        <begin position="417"/>
        <end position="429"/>
    </location>
</feature>
<evidence type="ECO:0000313" key="7">
    <source>
        <dbReference type="EMBL" id="KAK4231198.1"/>
    </source>
</evidence>
<comment type="similarity">
    <text evidence="1">Belongs to the cyclin family. Cyclin C subfamily.</text>
</comment>
<feature type="compositionally biased region" description="Low complexity" evidence="4">
    <location>
        <begin position="65"/>
        <end position="77"/>
    </location>
</feature>
<dbReference type="CDD" id="cd20546">
    <property type="entry name" value="CYCLIN_SpCG1C_ScCTK2-like_rpt2"/>
    <property type="match status" value="1"/>
</dbReference>
<dbReference type="AlphaFoldDB" id="A0AAN7H3K6"/>
<dbReference type="SMART" id="SM00385">
    <property type="entry name" value="CYCLIN"/>
    <property type="match status" value="1"/>
</dbReference>
<evidence type="ECO:0000256" key="4">
    <source>
        <dbReference type="SAM" id="MobiDB-lite"/>
    </source>
</evidence>
<feature type="region of interest" description="Disordered" evidence="4">
    <location>
        <begin position="329"/>
        <end position="499"/>
    </location>
</feature>
<dbReference type="GO" id="GO:0016538">
    <property type="term" value="F:cyclin-dependent protein serine/threonine kinase regulator activity"/>
    <property type="evidence" value="ECO:0007669"/>
    <property type="project" value="InterPro"/>
</dbReference>
<dbReference type="InterPro" id="IPR043198">
    <property type="entry name" value="Cyclin/Ssn8"/>
</dbReference>
<feature type="compositionally biased region" description="Basic and acidic residues" evidence="4">
    <location>
        <begin position="479"/>
        <end position="499"/>
    </location>
</feature>
<feature type="compositionally biased region" description="Polar residues" evidence="4">
    <location>
        <begin position="373"/>
        <end position="387"/>
    </location>
</feature>
<keyword evidence="5" id="KW-1133">Transmembrane helix</keyword>
<feature type="compositionally biased region" description="Basic and acidic residues" evidence="4">
    <location>
        <begin position="1"/>
        <end position="12"/>
    </location>
</feature>
<evidence type="ECO:0000256" key="1">
    <source>
        <dbReference type="ARBA" id="ARBA00008638"/>
    </source>
</evidence>